<gene>
    <name evidence="3" type="ORF">ECU10_0880</name>
</gene>
<reference evidence="3" key="1">
    <citation type="journal article" date="2013" name="Eukaryot. Cell">
        <title>Extremely Reduced Levels of Heterozygosity in the Vertebrate Pathogen Encephalitozoon cuniculi.</title>
        <authorList>
            <person name="Selman M."/>
            <person name="Sak B."/>
            <person name="Kvac M."/>
            <person name="Farinelli L."/>
            <person name="Weiss L.M."/>
            <person name="Corradi N."/>
        </authorList>
    </citation>
    <scope>NUCLEOTIDE SEQUENCE</scope>
</reference>
<dbReference type="VEuPathDB" id="MicrosporidiaDB:AEWR_100800"/>
<dbReference type="Pfam" id="PF00566">
    <property type="entry name" value="RabGAP-TBC"/>
    <property type="match status" value="1"/>
</dbReference>
<dbReference type="InterPro" id="IPR000195">
    <property type="entry name" value="Rab-GAP-TBC_dom"/>
</dbReference>
<organism evidence="3">
    <name type="scientific">Encephalitozoon cuniculi</name>
    <name type="common">Microsporidian parasite</name>
    <dbReference type="NCBI Taxonomy" id="6035"/>
    <lineage>
        <taxon>Eukaryota</taxon>
        <taxon>Fungi</taxon>
        <taxon>Fungi incertae sedis</taxon>
        <taxon>Microsporidia</taxon>
        <taxon>Unikaryonidae</taxon>
        <taxon>Encephalitozoon</taxon>
    </lineage>
</organism>
<dbReference type="EMBL" id="KC513615">
    <property type="protein sequence ID" value="AGE96282.1"/>
    <property type="molecule type" value="Genomic_DNA"/>
</dbReference>
<protein>
    <recommendedName>
        <fullName evidence="2">Rab-GAP TBC domain-containing protein</fullName>
    </recommendedName>
</protein>
<dbReference type="Gene3D" id="1.10.8.270">
    <property type="entry name" value="putative rabgap domain of human tbc1 domain family member 14 like domains"/>
    <property type="match status" value="1"/>
</dbReference>
<feature type="transmembrane region" description="Helical" evidence="1">
    <location>
        <begin position="284"/>
        <end position="303"/>
    </location>
</feature>
<dbReference type="SUPFAM" id="SSF47923">
    <property type="entry name" value="Ypt/Rab-GAP domain of gyp1p"/>
    <property type="match status" value="1"/>
</dbReference>
<evidence type="ECO:0000313" key="3">
    <source>
        <dbReference type="EMBL" id="AGE96282.1"/>
    </source>
</evidence>
<keyword evidence="1" id="KW-0472">Membrane</keyword>
<proteinExistence type="predicted"/>
<dbReference type="VEuPathDB" id="MicrosporidiaDB:M970_100800"/>
<keyword evidence="1" id="KW-0812">Transmembrane</keyword>
<keyword evidence="1" id="KW-1133">Transmembrane helix</keyword>
<dbReference type="AlphaFoldDB" id="M1KAB5"/>
<dbReference type="VEuPathDB" id="MicrosporidiaDB:AEWQ_100800"/>
<sequence>MEGIKFADVLRSFEKKAEDDEYVSVERDYNERKVIENDVRRTELLGVDKRNRKVIKVLKRLLFVELDKIPIKYTQGMSEIASVFVLYYFQNIVEEEVAKGVLASGSDEESAEESTADGFSEQFIEAPEDENVELKRFVSRHKDTTAILGIVLTNVFRRKLEPLVVDDFKLYKENMRIFVEMMKKKGIRIPELESYKFMGSILTFFLRNLSRMEDVHKVFEIILSCPNTCPFLLLVLFYDKISNGKTIDSIVNNDLFPKVVKLEEEFVETKKRVESRSGFSRMRVMLVGGIASIVAAVVVYKITKKE</sequence>
<dbReference type="InterPro" id="IPR035969">
    <property type="entry name" value="Rab-GAP_TBC_sf"/>
</dbReference>
<dbReference type="VEuPathDB" id="MicrosporidiaDB:AEWD_100800"/>
<feature type="domain" description="Rab-GAP TBC" evidence="2">
    <location>
        <begin position="15"/>
        <end position="89"/>
    </location>
</feature>
<evidence type="ECO:0000256" key="1">
    <source>
        <dbReference type="SAM" id="Phobius"/>
    </source>
</evidence>
<name>M1KAB5_ENCCN</name>
<evidence type="ECO:0000259" key="2">
    <source>
        <dbReference type="Pfam" id="PF00566"/>
    </source>
</evidence>
<accession>M1KAB5</accession>
<dbReference type="VEuPathDB" id="MicrosporidiaDB:ECU10_0880"/>